<protein>
    <submittedName>
        <fullName evidence="1">Putative ovule protein</fullName>
    </submittedName>
</protein>
<reference evidence="1" key="1">
    <citation type="submission" date="2015-12" db="EMBL/GenBank/DDBJ databases">
        <title>Gene expression during late stages of embryo sac development: a critical building block for successful pollen-pistil interactions.</title>
        <authorList>
            <person name="Liu Y."/>
            <person name="Joly V."/>
            <person name="Sabar M."/>
            <person name="Matton D.P."/>
        </authorList>
    </citation>
    <scope>NUCLEOTIDE SEQUENCE</scope>
</reference>
<proteinExistence type="predicted"/>
<dbReference type="EMBL" id="GEDG01022814">
    <property type="protein sequence ID" value="JAP17211.1"/>
    <property type="molecule type" value="Transcribed_RNA"/>
</dbReference>
<organism evidence="1">
    <name type="scientific">Solanum chacoense</name>
    <name type="common">Chaco potato</name>
    <dbReference type="NCBI Taxonomy" id="4108"/>
    <lineage>
        <taxon>Eukaryota</taxon>
        <taxon>Viridiplantae</taxon>
        <taxon>Streptophyta</taxon>
        <taxon>Embryophyta</taxon>
        <taxon>Tracheophyta</taxon>
        <taxon>Spermatophyta</taxon>
        <taxon>Magnoliopsida</taxon>
        <taxon>eudicotyledons</taxon>
        <taxon>Gunneridae</taxon>
        <taxon>Pentapetalae</taxon>
        <taxon>asterids</taxon>
        <taxon>lamiids</taxon>
        <taxon>Solanales</taxon>
        <taxon>Solanaceae</taxon>
        <taxon>Solanoideae</taxon>
        <taxon>Solaneae</taxon>
        <taxon>Solanum</taxon>
    </lineage>
</organism>
<sequence>MILVRHTFKFWQVHSENVRDHCRSASEQVNGKYDSVLSFWRINIHNFHATITMLLHYLIRTKHSPGKKCRY</sequence>
<dbReference type="AlphaFoldDB" id="A0A0V0HCN5"/>
<evidence type="ECO:0000313" key="1">
    <source>
        <dbReference type="EMBL" id="JAP17211.1"/>
    </source>
</evidence>
<name>A0A0V0HCN5_SOLCH</name>
<accession>A0A0V0HCN5</accession>